<gene>
    <name evidence="2" type="ORF">BJ085DRAFT_27982</name>
</gene>
<keyword evidence="3" id="KW-1185">Reference proteome</keyword>
<name>A0A4P9ZZ43_9FUNG</name>
<dbReference type="AlphaFoldDB" id="A0A4P9ZZ43"/>
<reference evidence="3" key="1">
    <citation type="journal article" date="2018" name="Nat. Microbiol.">
        <title>Leveraging single-cell genomics to expand the fungal tree of life.</title>
        <authorList>
            <person name="Ahrendt S.R."/>
            <person name="Quandt C.A."/>
            <person name="Ciobanu D."/>
            <person name="Clum A."/>
            <person name="Salamov A."/>
            <person name="Andreopoulos B."/>
            <person name="Cheng J.F."/>
            <person name="Woyke T."/>
            <person name="Pelin A."/>
            <person name="Henrissat B."/>
            <person name="Reynolds N.K."/>
            <person name="Benny G.L."/>
            <person name="Smith M.E."/>
            <person name="James T.Y."/>
            <person name="Grigoriev I.V."/>
        </authorList>
    </citation>
    <scope>NUCLEOTIDE SEQUENCE [LARGE SCALE GENOMIC DNA]</scope>
    <source>
        <strain evidence="3">RSA 468</strain>
    </source>
</reference>
<feature type="compositionally biased region" description="Polar residues" evidence="1">
    <location>
        <begin position="37"/>
        <end position="58"/>
    </location>
</feature>
<evidence type="ECO:0000256" key="1">
    <source>
        <dbReference type="SAM" id="MobiDB-lite"/>
    </source>
</evidence>
<organism evidence="2 3">
    <name type="scientific">Dimargaris cristalligena</name>
    <dbReference type="NCBI Taxonomy" id="215637"/>
    <lineage>
        <taxon>Eukaryota</taxon>
        <taxon>Fungi</taxon>
        <taxon>Fungi incertae sedis</taxon>
        <taxon>Zoopagomycota</taxon>
        <taxon>Kickxellomycotina</taxon>
        <taxon>Dimargaritomycetes</taxon>
        <taxon>Dimargaritales</taxon>
        <taxon>Dimargaritaceae</taxon>
        <taxon>Dimargaris</taxon>
    </lineage>
</organism>
<feature type="compositionally biased region" description="Low complexity" evidence="1">
    <location>
        <begin position="79"/>
        <end position="90"/>
    </location>
</feature>
<feature type="region of interest" description="Disordered" evidence="1">
    <location>
        <begin position="37"/>
        <end position="161"/>
    </location>
</feature>
<proteinExistence type="predicted"/>
<dbReference type="Proteomes" id="UP000268162">
    <property type="component" value="Unassembled WGS sequence"/>
</dbReference>
<protein>
    <submittedName>
        <fullName evidence="2">Uncharacterized protein</fullName>
    </submittedName>
</protein>
<evidence type="ECO:0000313" key="2">
    <source>
        <dbReference type="EMBL" id="RKP39034.1"/>
    </source>
</evidence>
<sequence length="161" mass="17188">MSLSLRQLVQPSLATVRLFAPVPNVQRLFTAGFPGSSTQAGTATASLNSGQPSNNNVRKPTDLPTGEKFVATECGPCALLSPDLSSSDVSTDNDKEELEINFAEEPANRAEEGLITPPMSDDEELVNNIAEEPANRAEENLSTRPTSDDGEEVPPVPDEKH</sequence>
<accession>A0A4P9ZZ43</accession>
<dbReference type="EMBL" id="ML002304">
    <property type="protein sequence ID" value="RKP39034.1"/>
    <property type="molecule type" value="Genomic_DNA"/>
</dbReference>
<evidence type="ECO:0000313" key="3">
    <source>
        <dbReference type="Proteomes" id="UP000268162"/>
    </source>
</evidence>